<evidence type="ECO:0000256" key="6">
    <source>
        <dbReference type="ARBA" id="ARBA00022670"/>
    </source>
</evidence>
<evidence type="ECO:0000256" key="13">
    <source>
        <dbReference type="ARBA" id="ARBA00032850"/>
    </source>
</evidence>
<dbReference type="PANTHER" id="PTHR22939:SF130">
    <property type="entry name" value="PERIPLASMIC SERINE ENDOPROTEASE DEGP-LIKE-RELATED"/>
    <property type="match status" value="1"/>
</dbReference>
<feature type="region of interest" description="Disordered" evidence="16">
    <location>
        <begin position="390"/>
        <end position="409"/>
    </location>
</feature>
<evidence type="ECO:0000256" key="8">
    <source>
        <dbReference type="ARBA" id="ARBA00022737"/>
    </source>
</evidence>
<dbReference type="PRINTS" id="PR00834">
    <property type="entry name" value="PROTEASES2C"/>
</dbReference>
<dbReference type="Proteomes" id="UP000025171">
    <property type="component" value="Unassembled WGS sequence"/>
</dbReference>
<dbReference type="PATRIC" id="fig|1280950.3.peg.77"/>
<feature type="binding site" evidence="15">
    <location>
        <begin position="237"/>
        <end position="239"/>
    </location>
    <ligand>
        <name>substrate</name>
    </ligand>
</feature>
<dbReference type="InterPro" id="IPR036034">
    <property type="entry name" value="PDZ_sf"/>
</dbReference>
<dbReference type="Pfam" id="PF13365">
    <property type="entry name" value="Trypsin_2"/>
    <property type="match status" value="1"/>
</dbReference>
<evidence type="ECO:0000313" key="18">
    <source>
        <dbReference type="EMBL" id="KCZ93786.1"/>
    </source>
</evidence>
<dbReference type="AlphaFoldDB" id="A0A059FTF3"/>
<feature type="active site" description="Charge relay system" evidence="14">
    <location>
        <position position="165"/>
    </location>
</feature>
<dbReference type="eggNOG" id="COG0265">
    <property type="taxonomic scope" value="Bacteria"/>
</dbReference>
<evidence type="ECO:0000256" key="2">
    <source>
        <dbReference type="ARBA" id="ARBA00004418"/>
    </source>
</evidence>
<evidence type="ECO:0000256" key="3">
    <source>
        <dbReference type="ARBA" id="ARBA00010541"/>
    </source>
</evidence>
<evidence type="ECO:0000256" key="4">
    <source>
        <dbReference type="ARBA" id="ARBA00013035"/>
    </source>
</evidence>
<comment type="catalytic activity">
    <reaction evidence="1">
        <text>Acts on substrates that are at least partially unfolded. The cleavage site P1 residue is normally between a pair of hydrophobic residues, such as Val-|-Val.</text>
        <dbReference type="EC" id="3.4.21.107"/>
    </reaction>
</comment>
<comment type="similarity">
    <text evidence="3">Belongs to the peptidase S1C family.</text>
</comment>
<dbReference type="OrthoDB" id="9758917at2"/>
<comment type="subcellular location">
    <subcellularLocation>
        <location evidence="2">Periplasm</location>
    </subcellularLocation>
</comment>
<dbReference type="GO" id="GO:0004252">
    <property type="term" value="F:serine-type endopeptidase activity"/>
    <property type="evidence" value="ECO:0007669"/>
    <property type="project" value="InterPro"/>
</dbReference>
<evidence type="ECO:0000256" key="7">
    <source>
        <dbReference type="ARBA" id="ARBA00022729"/>
    </source>
</evidence>
<reference evidence="18 19" key="1">
    <citation type="journal article" date="2014" name="Antonie Van Leeuwenhoek">
        <title>Hyphomonas beringensis sp. nov. and Hyphomonas chukchiensis sp. nov., isolated from surface seawater of the Bering Sea and Chukchi Sea.</title>
        <authorList>
            <person name="Li C."/>
            <person name="Lai Q."/>
            <person name="Li G."/>
            <person name="Dong C."/>
            <person name="Wang J."/>
            <person name="Liao Y."/>
            <person name="Shao Z."/>
        </authorList>
    </citation>
    <scope>NUCLEOTIDE SEQUENCE [LARGE SCALE GENOMIC DNA]</scope>
    <source>
        <strain evidence="18 19">MHS-2</strain>
    </source>
</reference>
<dbReference type="InterPro" id="IPR001940">
    <property type="entry name" value="Peptidase_S1C"/>
</dbReference>
<organism evidence="18 19">
    <name type="scientific">Hyphomonas johnsonii MHS-2</name>
    <dbReference type="NCBI Taxonomy" id="1280950"/>
    <lineage>
        <taxon>Bacteria</taxon>
        <taxon>Pseudomonadati</taxon>
        <taxon>Pseudomonadota</taxon>
        <taxon>Alphaproteobacteria</taxon>
        <taxon>Hyphomonadales</taxon>
        <taxon>Hyphomonadaceae</taxon>
        <taxon>Hyphomonas</taxon>
    </lineage>
</organism>
<dbReference type="NCBIfam" id="TIGR02037">
    <property type="entry name" value="degP_htrA_DO"/>
    <property type="match status" value="1"/>
</dbReference>
<keyword evidence="6 18" id="KW-0645">Protease</keyword>
<dbReference type="InterPro" id="IPR001478">
    <property type="entry name" value="PDZ"/>
</dbReference>
<dbReference type="STRING" id="1280950.HJO_00380"/>
<dbReference type="GO" id="GO:0042597">
    <property type="term" value="C:periplasmic space"/>
    <property type="evidence" value="ECO:0007669"/>
    <property type="project" value="UniProtKB-SubCell"/>
</dbReference>
<evidence type="ECO:0000256" key="5">
    <source>
        <dbReference type="ARBA" id="ARBA00013958"/>
    </source>
</evidence>
<feature type="domain" description="PDZ" evidence="17">
    <location>
        <begin position="283"/>
        <end position="351"/>
    </location>
</feature>
<dbReference type="EC" id="3.4.21.107" evidence="4"/>
<dbReference type="SMART" id="SM00228">
    <property type="entry name" value="PDZ"/>
    <property type="match status" value="2"/>
</dbReference>
<keyword evidence="19" id="KW-1185">Reference proteome</keyword>
<dbReference type="InterPro" id="IPR009003">
    <property type="entry name" value="Peptidase_S1_PA"/>
</dbReference>
<feature type="active site" description="Charge relay system" evidence="14">
    <location>
        <position position="135"/>
    </location>
</feature>
<dbReference type="RefSeq" id="WP_035612416.1">
    <property type="nucleotide sequence ID" value="NZ_ARYK01000001.1"/>
</dbReference>
<evidence type="ECO:0000256" key="10">
    <source>
        <dbReference type="ARBA" id="ARBA00022801"/>
    </source>
</evidence>
<evidence type="ECO:0000256" key="1">
    <source>
        <dbReference type="ARBA" id="ARBA00001772"/>
    </source>
</evidence>
<feature type="binding site" evidence="15">
    <location>
        <position position="135"/>
    </location>
    <ligand>
        <name>substrate</name>
    </ligand>
</feature>
<evidence type="ECO:0000256" key="12">
    <source>
        <dbReference type="ARBA" id="ARBA00023016"/>
    </source>
</evidence>
<feature type="active site" description="Charge relay system" evidence="14">
    <location>
        <position position="239"/>
    </location>
</feature>
<dbReference type="FunFam" id="2.40.10.120:FF:000007">
    <property type="entry name" value="Periplasmic serine endoprotease DegP-like"/>
    <property type="match status" value="1"/>
</dbReference>
<keyword evidence="9" id="KW-0574">Periplasm</keyword>
<evidence type="ECO:0000256" key="14">
    <source>
        <dbReference type="PIRSR" id="PIRSR611782-1"/>
    </source>
</evidence>
<comment type="caution">
    <text evidence="18">The sequence shown here is derived from an EMBL/GenBank/DDBJ whole genome shotgun (WGS) entry which is preliminary data.</text>
</comment>
<feature type="domain" description="PDZ" evidence="17">
    <location>
        <begin position="416"/>
        <end position="497"/>
    </location>
</feature>
<evidence type="ECO:0000256" key="16">
    <source>
        <dbReference type="SAM" id="MobiDB-lite"/>
    </source>
</evidence>
<dbReference type="PROSITE" id="PS50106">
    <property type="entry name" value="PDZ"/>
    <property type="match status" value="2"/>
</dbReference>
<keyword evidence="7" id="KW-0732">Signal</keyword>
<sequence>MKKFGISRQALVAAVFGAAAIGTLTLAPKVFSPEAGAQPIAIEAPTGAPLSFADLIERVEPAVVSVNVVSEREVGKLADMEQFFEQFRGMPGFDEFLQDRQRKEDERDEPETQESRSLGSGFLISKDGYVVTNNHVVENAVEIEVTLKDGRELEAELVGTDAQTDLAVLRIKEKGTYPYVRFGNSHDMRKGDWVVALGNPFGLGGTATAGILSADGRNIGAGPYTDFLQIDASINRGNSGGPTFDLNGNVVGVNTAIFSPTGGSVGIGFAIPAELADEVTQAIIKDGRVSRGWLGVAIQDLTPDMAEAQGMKEDDGAIIADVTSGSPAEKGGLERGDIILSVNGTNVTDATTTTRVVGKLIANTANKFEIIRGGKRKTIEVTVGERPDDPNAAIVPASSSPGVKADPNGTEIDELGVTFKPMDDALRTKLGLRAGDAGLVVTDVARKGVFEDAGLQTGMVILDVNGQPATSVDAFEKAIAAAKKAGRTKVLIAVRIGQITNYRTLDLSTKE</sequence>
<dbReference type="GO" id="GO:0006508">
    <property type="term" value="P:proteolysis"/>
    <property type="evidence" value="ECO:0007669"/>
    <property type="project" value="UniProtKB-KW"/>
</dbReference>
<dbReference type="Pfam" id="PF13180">
    <property type="entry name" value="PDZ_2"/>
    <property type="match status" value="2"/>
</dbReference>
<evidence type="ECO:0000313" key="19">
    <source>
        <dbReference type="Proteomes" id="UP000025171"/>
    </source>
</evidence>
<proteinExistence type="inferred from homology"/>
<dbReference type="InterPro" id="IPR011782">
    <property type="entry name" value="Pept_S1C_Do"/>
</dbReference>
<keyword evidence="10" id="KW-0378">Hydrolase</keyword>
<dbReference type="SUPFAM" id="SSF50156">
    <property type="entry name" value="PDZ domain-like"/>
    <property type="match status" value="2"/>
</dbReference>
<keyword evidence="11" id="KW-0720">Serine protease</keyword>
<keyword evidence="8" id="KW-0677">Repeat</keyword>
<feature type="binding site" evidence="15">
    <location>
        <position position="165"/>
    </location>
    <ligand>
        <name>substrate</name>
    </ligand>
</feature>
<dbReference type="EMBL" id="ARYK01000001">
    <property type="protein sequence ID" value="KCZ93786.1"/>
    <property type="molecule type" value="Genomic_DNA"/>
</dbReference>
<dbReference type="SUPFAM" id="SSF50494">
    <property type="entry name" value="Trypsin-like serine proteases"/>
    <property type="match status" value="1"/>
</dbReference>
<keyword evidence="12" id="KW-0346">Stress response</keyword>
<dbReference type="PANTHER" id="PTHR22939">
    <property type="entry name" value="SERINE PROTEASE FAMILY S1C HTRA-RELATED"/>
    <property type="match status" value="1"/>
</dbReference>
<evidence type="ECO:0000259" key="17">
    <source>
        <dbReference type="PROSITE" id="PS50106"/>
    </source>
</evidence>
<gene>
    <name evidence="18" type="ORF">HJO_00380</name>
</gene>
<evidence type="ECO:0000256" key="11">
    <source>
        <dbReference type="ARBA" id="ARBA00022825"/>
    </source>
</evidence>
<evidence type="ECO:0000256" key="9">
    <source>
        <dbReference type="ARBA" id="ARBA00022764"/>
    </source>
</evidence>
<evidence type="ECO:0000256" key="15">
    <source>
        <dbReference type="PIRSR" id="PIRSR611782-2"/>
    </source>
</evidence>
<dbReference type="Gene3D" id="2.30.42.10">
    <property type="match status" value="2"/>
</dbReference>
<accession>A0A059FTF3</accession>
<name>A0A059FTF3_9PROT</name>
<dbReference type="Gene3D" id="2.40.10.120">
    <property type="match status" value="1"/>
</dbReference>
<protein>
    <recommendedName>
        <fullName evidence="5">Probable periplasmic serine endoprotease DegP-like</fullName>
        <ecNumber evidence="4">3.4.21.107</ecNumber>
    </recommendedName>
    <alternativeName>
        <fullName evidence="13">Protease Do</fullName>
    </alternativeName>
</protein>